<evidence type="ECO:0000256" key="10">
    <source>
        <dbReference type="ARBA" id="ARBA00023136"/>
    </source>
</evidence>
<protein>
    <recommendedName>
        <fullName evidence="4">Lysophosphatidic acid receptor 1</fullName>
    </recommendedName>
    <alternativeName>
        <fullName evidence="15">Lysophosphatidic acid receptor Edg-2</fullName>
    </alternativeName>
</protein>
<keyword evidence="21" id="KW-1185">Reference proteome</keyword>
<reference evidence="20" key="1">
    <citation type="submission" date="2025-08" db="UniProtKB">
        <authorList>
            <consortium name="Ensembl"/>
        </authorList>
    </citation>
    <scope>IDENTIFICATION</scope>
</reference>
<reference evidence="20" key="2">
    <citation type="submission" date="2025-09" db="UniProtKB">
        <authorList>
            <consortium name="Ensembl"/>
        </authorList>
    </citation>
    <scope>IDENTIFICATION</scope>
</reference>
<dbReference type="PROSITE" id="PS50262">
    <property type="entry name" value="G_PROTEIN_RECEP_F1_2"/>
    <property type="match status" value="1"/>
</dbReference>
<evidence type="ECO:0000256" key="7">
    <source>
        <dbReference type="ARBA" id="ARBA00022753"/>
    </source>
</evidence>
<dbReference type="InterPro" id="IPR002277">
    <property type="entry name" value="LPA_rcpt_EDG2"/>
</dbReference>
<comment type="subcellular location">
    <subcellularLocation>
        <location evidence="3">Cell membrane</location>
        <topology evidence="3">Multi-pass membrane protein</topology>
    </subcellularLocation>
    <subcellularLocation>
        <location evidence="2">Cell surface</location>
    </subcellularLocation>
    <subcellularLocation>
        <location evidence="1">Endosome</location>
    </subcellularLocation>
</comment>
<dbReference type="PROSITE" id="PS00237">
    <property type="entry name" value="G_PROTEIN_RECEP_F1_1"/>
    <property type="match status" value="1"/>
</dbReference>
<evidence type="ECO:0000256" key="4">
    <source>
        <dbReference type="ARBA" id="ARBA00020684"/>
    </source>
</evidence>
<sequence length="319" mass="35826">MAAISTSIPVISQPQFTAMNKPQCFYNQSIVFFYNRSGKHLATEWNTISKLVMRLGVTVYIFIVLANLLVMVAIYVNCHFHFPIYYLMANLAAADFFAGLAYFYLMFNTGPNTQRLKVSTWVLHQGLIDNSLMASLANLLAIAINRHITVFHMQLCGGGHCGHLKYGHRMSNCAIPSVDWNCICDTENCSNMPLLVFWAIFNLVTFVVMVVLCAHISGYVCQRTMRMSQHSSGPQWNRDTIMNVCYPQCSMLLAYEKLFLLLAEFNSAMNPIIYSYHGKEMSTTFSENSSGPTEGSDCSASYLNYTILAGVHSKDHSVV</sequence>
<dbReference type="PRINTS" id="PR01148">
    <property type="entry name" value="EDG2RECEPTOR"/>
</dbReference>
<evidence type="ECO:0000256" key="5">
    <source>
        <dbReference type="ARBA" id="ARBA00022475"/>
    </source>
</evidence>
<dbReference type="STRING" id="39432.ENSSBOP00000007753"/>
<dbReference type="PRINTS" id="PR01527">
    <property type="entry name" value="LPARECEPTOR"/>
</dbReference>
<dbReference type="GO" id="GO:0009986">
    <property type="term" value="C:cell surface"/>
    <property type="evidence" value="ECO:0007669"/>
    <property type="project" value="UniProtKB-SubCell"/>
</dbReference>
<organism evidence="20 21">
    <name type="scientific">Saimiri boliviensis boliviensis</name>
    <name type="common">Bolivian squirrel monkey</name>
    <dbReference type="NCBI Taxonomy" id="39432"/>
    <lineage>
        <taxon>Eukaryota</taxon>
        <taxon>Metazoa</taxon>
        <taxon>Chordata</taxon>
        <taxon>Craniata</taxon>
        <taxon>Vertebrata</taxon>
        <taxon>Euteleostomi</taxon>
        <taxon>Mammalia</taxon>
        <taxon>Eutheria</taxon>
        <taxon>Euarchontoglires</taxon>
        <taxon>Primates</taxon>
        <taxon>Haplorrhini</taxon>
        <taxon>Platyrrhini</taxon>
        <taxon>Cebidae</taxon>
        <taxon>Saimiriinae</taxon>
        <taxon>Saimiri</taxon>
    </lineage>
</organism>
<dbReference type="InterPro" id="IPR000276">
    <property type="entry name" value="GPCR_Rhodpsn"/>
</dbReference>
<dbReference type="GO" id="GO:0005768">
    <property type="term" value="C:endosome"/>
    <property type="evidence" value="ECO:0007669"/>
    <property type="project" value="UniProtKB-SubCell"/>
</dbReference>
<evidence type="ECO:0000259" key="19">
    <source>
        <dbReference type="PROSITE" id="PS50262"/>
    </source>
</evidence>
<dbReference type="PRINTS" id="PR00237">
    <property type="entry name" value="GPCRRHODOPSN"/>
</dbReference>
<evidence type="ECO:0000256" key="18">
    <source>
        <dbReference type="SAM" id="Phobius"/>
    </source>
</evidence>
<proteinExistence type="inferred from homology"/>
<evidence type="ECO:0000256" key="3">
    <source>
        <dbReference type="ARBA" id="ARBA00004651"/>
    </source>
</evidence>
<dbReference type="Ensembl" id="ENSSBOT00000024511.1">
    <property type="protein sequence ID" value="ENSSBOP00000007753.1"/>
    <property type="gene ID" value="ENSSBOG00000020812.1"/>
</dbReference>
<dbReference type="GO" id="GO:0070915">
    <property type="term" value="F:lysophosphatidic acid receptor activity"/>
    <property type="evidence" value="ECO:0007669"/>
    <property type="project" value="InterPro"/>
</dbReference>
<evidence type="ECO:0000256" key="9">
    <source>
        <dbReference type="ARBA" id="ARBA00023040"/>
    </source>
</evidence>
<evidence type="ECO:0000256" key="14">
    <source>
        <dbReference type="ARBA" id="ARBA00023224"/>
    </source>
</evidence>
<evidence type="ECO:0000256" key="8">
    <source>
        <dbReference type="ARBA" id="ARBA00022989"/>
    </source>
</evidence>
<accession>A0A2K6SK38</accession>
<dbReference type="Proteomes" id="UP000233220">
    <property type="component" value="Unplaced"/>
</dbReference>
<evidence type="ECO:0000256" key="6">
    <source>
        <dbReference type="ARBA" id="ARBA00022692"/>
    </source>
</evidence>
<keyword evidence="7" id="KW-0967">Endosome</keyword>
<name>A0A2K6SK38_SAIBB</name>
<keyword evidence="13" id="KW-0325">Glycoprotein</keyword>
<keyword evidence="8 18" id="KW-1133">Transmembrane helix</keyword>
<evidence type="ECO:0000256" key="11">
    <source>
        <dbReference type="ARBA" id="ARBA00023157"/>
    </source>
</evidence>
<dbReference type="InterPro" id="IPR004065">
    <property type="entry name" value="LPA_rcpt"/>
</dbReference>
<dbReference type="InterPro" id="IPR017452">
    <property type="entry name" value="GPCR_Rhodpsn_7TM"/>
</dbReference>
<evidence type="ECO:0000256" key="15">
    <source>
        <dbReference type="ARBA" id="ARBA00031002"/>
    </source>
</evidence>
<keyword evidence="6 17" id="KW-0812">Transmembrane</keyword>
<keyword evidence="14 17" id="KW-0807">Transducer</keyword>
<dbReference type="OMA" id="FTAMNKP"/>
<dbReference type="GO" id="GO:0005886">
    <property type="term" value="C:plasma membrane"/>
    <property type="evidence" value="ECO:0007669"/>
    <property type="project" value="UniProtKB-SubCell"/>
</dbReference>
<dbReference type="GeneTree" id="ENSGT01120000271896"/>
<dbReference type="SUPFAM" id="SSF81321">
    <property type="entry name" value="Family A G protein-coupled receptor-like"/>
    <property type="match status" value="1"/>
</dbReference>
<feature type="transmembrane region" description="Helical" evidence="18">
    <location>
        <begin position="57"/>
        <end position="76"/>
    </location>
</feature>
<feature type="transmembrane region" description="Helical" evidence="18">
    <location>
        <begin position="126"/>
        <end position="144"/>
    </location>
</feature>
<dbReference type="Gene3D" id="1.20.1070.10">
    <property type="entry name" value="Rhodopsin 7-helix transmembrane proteins"/>
    <property type="match status" value="1"/>
</dbReference>
<dbReference type="PANTHER" id="PTHR22750">
    <property type="entry name" value="G-PROTEIN COUPLED RECEPTOR"/>
    <property type="match status" value="1"/>
</dbReference>
<keyword evidence="10 18" id="KW-0472">Membrane</keyword>
<keyword evidence="9 17" id="KW-0297">G-protein coupled receptor</keyword>
<comment type="similarity">
    <text evidence="17">Belongs to the G-protein coupled receptor 1 family.</text>
</comment>
<feature type="transmembrane region" description="Helical" evidence="18">
    <location>
        <begin position="82"/>
        <end position="105"/>
    </location>
</feature>
<evidence type="ECO:0000256" key="12">
    <source>
        <dbReference type="ARBA" id="ARBA00023170"/>
    </source>
</evidence>
<evidence type="ECO:0000256" key="13">
    <source>
        <dbReference type="ARBA" id="ARBA00023180"/>
    </source>
</evidence>
<feature type="transmembrane region" description="Helical" evidence="18">
    <location>
        <begin position="195"/>
        <end position="221"/>
    </location>
</feature>
<evidence type="ECO:0000256" key="1">
    <source>
        <dbReference type="ARBA" id="ARBA00004177"/>
    </source>
</evidence>
<keyword evidence="5" id="KW-1003">Cell membrane</keyword>
<evidence type="ECO:0000313" key="21">
    <source>
        <dbReference type="Proteomes" id="UP000233220"/>
    </source>
</evidence>
<evidence type="ECO:0000256" key="17">
    <source>
        <dbReference type="RuleBase" id="RU000688"/>
    </source>
</evidence>
<evidence type="ECO:0000256" key="2">
    <source>
        <dbReference type="ARBA" id="ARBA00004241"/>
    </source>
</evidence>
<evidence type="ECO:0000256" key="16">
    <source>
        <dbReference type="ARBA" id="ARBA00046663"/>
    </source>
</evidence>
<evidence type="ECO:0000313" key="20">
    <source>
        <dbReference type="Ensembl" id="ENSSBOP00000007753.1"/>
    </source>
</evidence>
<dbReference type="AlphaFoldDB" id="A0A2K6SK38"/>
<comment type="subunit">
    <text evidence="16">Interacts with RALA and GRK2. Interacts with GNAQ and GNA13. Interacts with CD14; the interaction is enhanced by exposure to bacterial lipopolysaccharide (LPS).</text>
</comment>
<keyword evidence="12 17" id="KW-0675">Receptor</keyword>
<feature type="domain" description="G-protein coupled receptors family 1 profile" evidence="19">
    <location>
        <begin position="66"/>
        <end position="319"/>
    </location>
</feature>
<keyword evidence="11" id="KW-1015">Disulfide bond</keyword>